<organism evidence="1 2">
    <name type="scientific">Holospora curviuscula</name>
    <dbReference type="NCBI Taxonomy" id="1082868"/>
    <lineage>
        <taxon>Bacteria</taxon>
        <taxon>Pseudomonadati</taxon>
        <taxon>Pseudomonadota</taxon>
        <taxon>Alphaproteobacteria</taxon>
        <taxon>Holosporales</taxon>
        <taxon>Holosporaceae</taxon>
        <taxon>Holospora</taxon>
    </lineage>
</organism>
<name>A0A2S5R7A7_9PROT</name>
<keyword evidence="2" id="KW-1185">Reference proteome</keyword>
<protein>
    <submittedName>
        <fullName evidence="1">Uncharacterized protein</fullName>
    </submittedName>
</protein>
<evidence type="ECO:0000313" key="2">
    <source>
        <dbReference type="Proteomes" id="UP000239425"/>
    </source>
</evidence>
<evidence type="ECO:0000313" key="1">
    <source>
        <dbReference type="EMBL" id="PPE03183.1"/>
    </source>
</evidence>
<reference evidence="1 2" key="1">
    <citation type="submission" date="2017-11" db="EMBL/GenBank/DDBJ databases">
        <title>Comparative genomic analysis of Holospora spp., intranuclear symbionts of paramecia.</title>
        <authorList>
            <person name="Garushyants S.K."/>
            <person name="Beliavskaya A."/>
            <person name="Malko D.B."/>
            <person name="Logacheva M.D."/>
            <person name="Rautian M.S."/>
            <person name="Gelfand M.S."/>
        </authorList>
    </citation>
    <scope>NUCLEOTIDE SEQUENCE [LARGE SCALE GENOMIC DNA]</scope>
    <source>
        <strain evidence="2">02AZ16</strain>
    </source>
</reference>
<dbReference type="RefSeq" id="WP_104207297.1">
    <property type="nucleotide sequence ID" value="NZ_PHHC01000132.1"/>
</dbReference>
<gene>
    <name evidence="1" type="ORF">HCUR_01383</name>
</gene>
<proteinExistence type="predicted"/>
<dbReference type="EMBL" id="PHHC01000132">
    <property type="protein sequence ID" value="PPE03183.1"/>
    <property type="molecule type" value="Genomic_DNA"/>
</dbReference>
<comment type="caution">
    <text evidence="1">The sequence shown here is derived from an EMBL/GenBank/DDBJ whole genome shotgun (WGS) entry which is preliminary data.</text>
</comment>
<dbReference type="Proteomes" id="UP000239425">
    <property type="component" value="Unassembled WGS sequence"/>
</dbReference>
<dbReference type="AlphaFoldDB" id="A0A2S5R7A7"/>
<dbReference type="OrthoDB" id="9852032at2"/>
<accession>A0A2S5R7A7</accession>
<sequence>MMIPDFYKLSWQFQQDFFGYIQHELLSLNVPTVFQESQSISFPYVILSLKTLQEFFRGKAWFIMEISLLHTQYSVELERSIITRLYPMTIDPVILTHFQDIPLGSTITYLNKPTRSYKLGKQYHSTLWTFSIMSRWSTKDY</sequence>